<sequence length="117" mass="13866">MMKKKDTYLSVFFIIAMLTILFFYVQNIKTEEIELATTEYALQIKEKDSFWIYEIYTNDELFIRQEYIPAVKGKQVFKTKTDAEKIGKLVVSKLSQNLVPVISQKDLNSHHIYFEKI</sequence>
<gene>
    <name evidence="2" type="ORF">DFQ10_10286</name>
</gene>
<evidence type="ECO:0000313" key="2">
    <source>
        <dbReference type="EMBL" id="RED45218.1"/>
    </source>
</evidence>
<name>A0A3D9H6U9_9FLAO</name>
<evidence type="ECO:0000256" key="1">
    <source>
        <dbReference type="SAM" id="Phobius"/>
    </source>
</evidence>
<reference evidence="2 3" key="1">
    <citation type="submission" date="2018-07" db="EMBL/GenBank/DDBJ databases">
        <title>Genomic Encyclopedia of Type Strains, Phase III (KMG-III): the genomes of soil and plant-associated and newly described type strains.</title>
        <authorList>
            <person name="Whitman W."/>
        </authorList>
    </citation>
    <scope>NUCLEOTIDE SEQUENCE [LARGE SCALE GENOMIC DNA]</scope>
    <source>
        <strain evidence="2 3">CECT 7946</strain>
    </source>
</reference>
<keyword evidence="1" id="KW-1133">Transmembrane helix</keyword>
<dbReference type="EMBL" id="QRDV01000002">
    <property type="protein sequence ID" value="RED45218.1"/>
    <property type="molecule type" value="Genomic_DNA"/>
</dbReference>
<dbReference type="InterPro" id="IPR032593">
    <property type="entry name" value="DUF4907"/>
</dbReference>
<protein>
    <submittedName>
        <fullName evidence="2">Uncharacterized protein DUF4907</fullName>
    </submittedName>
</protein>
<keyword evidence="1" id="KW-0472">Membrane</keyword>
<dbReference type="OrthoDB" id="674043at2"/>
<dbReference type="Pfam" id="PF16250">
    <property type="entry name" value="DUF4907"/>
    <property type="match status" value="1"/>
</dbReference>
<dbReference type="RefSeq" id="WP_115816533.1">
    <property type="nucleotide sequence ID" value="NZ_QRDV01000002.1"/>
</dbReference>
<evidence type="ECO:0000313" key="3">
    <source>
        <dbReference type="Proteomes" id="UP000256980"/>
    </source>
</evidence>
<feature type="transmembrane region" description="Helical" evidence="1">
    <location>
        <begin position="7"/>
        <end position="25"/>
    </location>
</feature>
<dbReference type="AlphaFoldDB" id="A0A3D9H6U9"/>
<accession>A0A3D9H6U9</accession>
<organism evidence="2 3">
    <name type="scientific">Winogradskyella eximia</name>
    <dbReference type="NCBI Taxonomy" id="262006"/>
    <lineage>
        <taxon>Bacteria</taxon>
        <taxon>Pseudomonadati</taxon>
        <taxon>Bacteroidota</taxon>
        <taxon>Flavobacteriia</taxon>
        <taxon>Flavobacteriales</taxon>
        <taxon>Flavobacteriaceae</taxon>
        <taxon>Winogradskyella</taxon>
    </lineage>
</organism>
<keyword evidence="1" id="KW-0812">Transmembrane</keyword>
<proteinExistence type="predicted"/>
<dbReference type="Proteomes" id="UP000256980">
    <property type="component" value="Unassembled WGS sequence"/>
</dbReference>
<keyword evidence="3" id="KW-1185">Reference proteome</keyword>
<comment type="caution">
    <text evidence="2">The sequence shown here is derived from an EMBL/GenBank/DDBJ whole genome shotgun (WGS) entry which is preliminary data.</text>
</comment>